<dbReference type="GO" id="GO:0003676">
    <property type="term" value="F:nucleic acid binding"/>
    <property type="evidence" value="ECO:0007669"/>
    <property type="project" value="InterPro"/>
</dbReference>
<sequence>MLKLTKAQATLHRQADDLVRSSEPLSEEEVEFVLAHWQEASTITNPLDGAFFTPRELARDLALHIGGCRVIDLCAGIGHLAWGYRQRYVTDWERDKAPLQLVCVEKNPAYVEVGRRLLPEARWICADVFDLPQLDLGRFDAALANPPFGFVTRGGLRSPRYRGNRIEYHVIDLAADLADRGAFILPQTLAPFCYSGPRPSQWDYPQVYRHFTAQTGIKLRFNVGIDTACYPGWRGVAPLTEIVTVDFRERSDPVARPGRRTTSRRTTRAQRPVSDALF</sequence>
<dbReference type="GO" id="GO:0032259">
    <property type="term" value="P:methylation"/>
    <property type="evidence" value="ECO:0007669"/>
    <property type="project" value="InterPro"/>
</dbReference>
<dbReference type="Gene3D" id="3.40.50.150">
    <property type="entry name" value="Vaccinia Virus protein VP39"/>
    <property type="match status" value="1"/>
</dbReference>
<dbReference type="EMBL" id="BOOI01000046">
    <property type="protein sequence ID" value="GIH86471.1"/>
    <property type="molecule type" value="Genomic_DNA"/>
</dbReference>
<dbReference type="GO" id="GO:0008168">
    <property type="term" value="F:methyltransferase activity"/>
    <property type="evidence" value="ECO:0007669"/>
    <property type="project" value="InterPro"/>
</dbReference>
<dbReference type="CDD" id="cd02440">
    <property type="entry name" value="AdoMet_MTases"/>
    <property type="match status" value="1"/>
</dbReference>
<dbReference type="AlphaFoldDB" id="A0A8J3S0U5"/>
<feature type="compositionally biased region" description="Basic residues" evidence="1">
    <location>
        <begin position="257"/>
        <end position="268"/>
    </location>
</feature>
<gene>
    <name evidence="2" type="ORF">Pro02_48790</name>
</gene>
<accession>A0A8J3S0U5</accession>
<evidence type="ECO:0008006" key="4">
    <source>
        <dbReference type="Google" id="ProtNLM"/>
    </source>
</evidence>
<feature type="region of interest" description="Disordered" evidence="1">
    <location>
        <begin position="253"/>
        <end position="278"/>
    </location>
</feature>
<proteinExistence type="predicted"/>
<dbReference type="SUPFAM" id="SSF53335">
    <property type="entry name" value="S-adenosyl-L-methionine-dependent methyltransferases"/>
    <property type="match status" value="1"/>
</dbReference>
<dbReference type="Proteomes" id="UP000655044">
    <property type="component" value="Unassembled WGS sequence"/>
</dbReference>
<organism evidence="2 3">
    <name type="scientific">Planobispora rosea</name>
    <dbReference type="NCBI Taxonomy" id="35762"/>
    <lineage>
        <taxon>Bacteria</taxon>
        <taxon>Bacillati</taxon>
        <taxon>Actinomycetota</taxon>
        <taxon>Actinomycetes</taxon>
        <taxon>Streptosporangiales</taxon>
        <taxon>Streptosporangiaceae</taxon>
        <taxon>Planobispora</taxon>
    </lineage>
</organism>
<evidence type="ECO:0000313" key="3">
    <source>
        <dbReference type="Proteomes" id="UP000655044"/>
    </source>
</evidence>
<dbReference type="InterPro" id="IPR029063">
    <property type="entry name" value="SAM-dependent_MTases_sf"/>
</dbReference>
<name>A0A8J3S0U5_PLARO</name>
<protein>
    <recommendedName>
        <fullName evidence="4">Methyltransferase</fullName>
    </recommendedName>
</protein>
<evidence type="ECO:0000256" key="1">
    <source>
        <dbReference type="SAM" id="MobiDB-lite"/>
    </source>
</evidence>
<dbReference type="InterPro" id="IPR002052">
    <property type="entry name" value="DNA_methylase_N6_adenine_CS"/>
</dbReference>
<dbReference type="PROSITE" id="PS00092">
    <property type="entry name" value="N6_MTASE"/>
    <property type="match status" value="1"/>
</dbReference>
<dbReference type="RefSeq" id="WP_189243041.1">
    <property type="nucleotide sequence ID" value="NZ_BMQP01000026.1"/>
</dbReference>
<reference evidence="2" key="1">
    <citation type="submission" date="2021-01" db="EMBL/GenBank/DDBJ databases">
        <title>Whole genome shotgun sequence of Planobispora rosea NBRC 15558.</title>
        <authorList>
            <person name="Komaki H."/>
            <person name="Tamura T."/>
        </authorList>
    </citation>
    <scope>NUCLEOTIDE SEQUENCE</scope>
    <source>
        <strain evidence="2">NBRC 15558</strain>
    </source>
</reference>
<evidence type="ECO:0000313" key="2">
    <source>
        <dbReference type="EMBL" id="GIH86471.1"/>
    </source>
</evidence>
<comment type="caution">
    <text evidence="2">The sequence shown here is derived from an EMBL/GenBank/DDBJ whole genome shotgun (WGS) entry which is preliminary data.</text>
</comment>
<keyword evidence="3" id="KW-1185">Reference proteome</keyword>